<dbReference type="PANTHER" id="PTHR47751">
    <property type="entry name" value="SUPERFAMILY HYDROLASE, PUTATIVE (AFU_ORTHOLOGUE AFUA_2G16580)-RELATED"/>
    <property type="match status" value="1"/>
</dbReference>
<dbReference type="InterPro" id="IPR051411">
    <property type="entry name" value="Polyketide_trans_af380"/>
</dbReference>
<accession>A0A6G1INI3</accession>
<dbReference type="InterPro" id="IPR029058">
    <property type="entry name" value="AB_hydrolase_fold"/>
</dbReference>
<organism evidence="3 4">
    <name type="scientific">Lentithecium fluviatile CBS 122367</name>
    <dbReference type="NCBI Taxonomy" id="1168545"/>
    <lineage>
        <taxon>Eukaryota</taxon>
        <taxon>Fungi</taxon>
        <taxon>Dikarya</taxon>
        <taxon>Ascomycota</taxon>
        <taxon>Pezizomycotina</taxon>
        <taxon>Dothideomycetes</taxon>
        <taxon>Pleosporomycetidae</taxon>
        <taxon>Pleosporales</taxon>
        <taxon>Massarineae</taxon>
        <taxon>Lentitheciaceae</taxon>
        <taxon>Lentithecium</taxon>
    </lineage>
</organism>
<proteinExistence type="inferred from homology"/>
<dbReference type="Pfam" id="PF12697">
    <property type="entry name" value="Abhydrolase_6"/>
    <property type="match status" value="1"/>
</dbReference>
<sequence length="298" mass="32583">MEPTEAVGFKTADGLTLRGQLYPAKNGGAAVIMCPGFNCVKEMAGLPDVAEAFQNAGITALLYDPRNVGSSEGEPRNEVDPSPQILDYSDALTFLSQQDRVDSNKIGFWGHSLSASTALCAASFDRRAHFVVATCPIAEYHYNEGSMAKVLKKCMQDRASQILGNPPLYVPMLSASGENPAGLDFGYTRERAAEIVRRGVEVANHNIRTTIQSYHKIALWHPWPVWKHLAPTPAMFSIPEVDGICPPEVQLRHFEALGEPKECKVHKGTSHMDIFEGVNGTAVVQSQIEFIRNVVCSL</sequence>
<reference evidence="3" key="1">
    <citation type="journal article" date="2020" name="Stud. Mycol.">
        <title>101 Dothideomycetes genomes: a test case for predicting lifestyles and emergence of pathogens.</title>
        <authorList>
            <person name="Haridas S."/>
            <person name="Albert R."/>
            <person name="Binder M."/>
            <person name="Bloem J."/>
            <person name="Labutti K."/>
            <person name="Salamov A."/>
            <person name="Andreopoulos B."/>
            <person name="Baker S."/>
            <person name="Barry K."/>
            <person name="Bills G."/>
            <person name="Bluhm B."/>
            <person name="Cannon C."/>
            <person name="Castanera R."/>
            <person name="Culley D."/>
            <person name="Daum C."/>
            <person name="Ezra D."/>
            <person name="Gonzalez J."/>
            <person name="Henrissat B."/>
            <person name="Kuo A."/>
            <person name="Liang C."/>
            <person name="Lipzen A."/>
            <person name="Lutzoni F."/>
            <person name="Magnuson J."/>
            <person name="Mondo S."/>
            <person name="Nolan M."/>
            <person name="Ohm R."/>
            <person name="Pangilinan J."/>
            <person name="Park H.-J."/>
            <person name="Ramirez L."/>
            <person name="Alfaro M."/>
            <person name="Sun H."/>
            <person name="Tritt A."/>
            <person name="Yoshinaga Y."/>
            <person name="Zwiers L.-H."/>
            <person name="Turgeon B."/>
            <person name="Goodwin S."/>
            <person name="Spatafora J."/>
            <person name="Crous P."/>
            <person name="Grigoriev I."/>
        </authorList>
    </citation>
    <scope>NUCLEOTIDE SEQUENCE</scope>
    <source>
        <strain evidence="3">CBS 122367</strain>
    </source>
</reference>
<protein>
    <submittedName>
        <fullName evidence="3">Alpha/beta-hydrolase</fullName>
    </submittedName>
</protein>
<dbReference type="GO" id="GO:0016787">
    <property type="term" value="F:hydrolase activity"/>
    <property type="evidence" value="ECO:0007669"/>
    <property type="project" value="UniProtKB-KW"/>
</dbReference>
<gene>
    <name evidence="3" type="ORF">K458DRAFT_313731</name>
</gene>
<keyword evidence="4" id="KW-1185">Reference proteome</keyword>
<comment type="similarity">
    <text evidence="1">Belongs to the polyketide transferase af380 family.</text>
</comment>
<dbReference type="Gene3D" id="1.10.10.800">
    <property type="match status" value="1"/>
</dbReference>
<dbReference type="Gene3D" id="3.40.50.1820">
    <property type="entry name" value="alpha/beta hydrolase"/>
    <property type="match status" value="1"/>
</dbReference>
<dbReference type="OrthoDB" id="2498029at2759"/>
<evidence type="ECO:0000259" key="2">
    <source>
        <dbReference type="Pfam" id="PF12697"/>
    </source>
</evidence>
<name>A0A6G1INI3_9PLEO</name>
<keyword evidence="3" id="KW-0378">Hydrolase</keyword>
<dbReference type="PANTHER" id="PTHR47751:SF2">
    <property type="entry name" value="DLTD N-TERMINAL DOMAIN PROTEIN (AFU_ORTHOLOGUE AFUA_8G00380)-RELATED"/>
    <property type="match status" value="1"/>
</dbReference>
<feature type="domain" description="AB hydrolase-1" evidence="2">
    <location>
        <begin position="31"/>
        <end position="272"/>
    </location>
</feature>
<dbReference type="AlphaFoldDB" id="A0A6G1INI3"/>
<dbReference type="SUPFAM" id="SSF53474">
    <property type="entry name" value="alpha/beta-Hydrolases"/>
    <property type="match status" value="1"/>
</dbReference>
<dbReference type="EMBL" id="MU005602">
    <property type="protein sequence ID" value="KAF2679550.1"/>
    <property type="molecule type" value="Genomic_DNA"/>
</dbReference>
<dbReference type="Proteomes" id="UP000799291">
    <property type="component" value="Unassembled WGS sequence"/>
</dbReference>
<evidence type="ECO:0000313" key="3">
    <source>
        <dbReference type="EMBL" id="KAF2679550.1"/>
    </source>
</evidence>
<evidence type="ECO:0000256" key="1">
    <source>
        <dbReference type="ARBA" id="ARBA00029464"/>
    </source>
</evidence>
<dbReference type="InterPro" id="IPR000073">
    <property type="entry name" value="AB_hydrolase_1"/>
</dbReference>
<evidence type="ECO:0000313" key="4">
    <source>
        <dbReference type="Proteomes" id="UP000799291"/>
    </source>
</evidence>